<keyword evidence="6 13" id="KW-0812">Transmembrane</keyword>
<dbReference type="InterPro" id="IPR011662">
    <property type="entry name" value="Secretin/TonB_short_N"/>
</dbReference>
<dbReference type="InterPro" id="IPR012910">
    <property type="entry name" value="Plug_dom"/>
</dbReference>
<dbReference type="GO" id="GO:0044718">
    <property type="term" value="P:siderophore transmembrane transport"/>
    <property type="evidence" value="ECO:0007669"/>
    <property type="project" value="TreeGrafter"/>
</dbReference>
<keyword evidence="18" id="KW-1185">Reference proteome</keyword>
<reference evidence="17 18" key="1">
    <citation type="submission" date="2018-10" db="EMBL/GenBank/DDBJ databases">
        <authorList>
            <person name="Criscuolo A."/>
        </authorList>
    </citation>
    <scope>NUCLEOTIDE SEQUENCE [LARGE SCALE GENOMIC DNA]</scope>
    <source>
        <strain evidence="17">DnA1</strain>
    </source>
</reference>
<evidence type="ECO:0000256" key="3">
    <source>
        <dbReference type="ARBA" id="ARBA00022448"/>
    </source>
</evidence>
<evidence type="ECO:0000256" key="7">
    <source>
        <dbReference type="ARBA" id="ARBA00022729"/>
    </source>
</evidence>
<evidence type="ECO:0000256" key="4">
    <source>
        <dbReference type="ARBA" id="ARBA00022452"/>
    </source>
</evidence>
<keyword evidence="12 13" id="KW-0998">Cell outer membrane</keyword>
<organism evidence="17 18">
    <name type="scientific">Pigmentiphaga humi</name>
    <dbReference type="NCBI Taxonomy" id="2478468"/>
    <lineage>
        <taxon>Bacteria</taxon>
        <taxon>Pseudomonadati</taxon>
        <taxon>Pseudomonadota</taxon>
        <taxon>Betaproteobacteria</taxon>
        <taxon>Burkholderiales</taxon>
        <taxon>Alcaligenaceae</taxon>
        <taxon>Pigmentiphaga</taxon>
    </lineage>
</organism>
<dbReference type="GO" id="GO:0009279">
    <property type="term" value="C:cell outer membrane"/>
    <property type="evidence" value="ECO:0007669"/>
    <property type="project" value="UniProtKB-SubCell"/>
</dbReference>
<dbReference type="GO" id="GO:0015344">
    <property type="term" value="F:siderophore uptake transmembrane transporter activity"/>
    <property type="evidence" value="ECO:0007669"/>
    <property type="project" value="TreeGrafter"/>
</dbReference>
<keyword evidence="10 13" id="KW-0472">Membrane</keyword>
<dbReference type="CDD" id="cd01347">
    <property type="entry name" value="ligand_gated_channel"/>
    <property type="match status" value="1"/>
</dbReference>
<evidence type="ECO:0000256" key="6">
    <source>
        <dbReference type="ARBA" id="ARBA00022692"/>
    </source>
</evidence>
<dbReference type="Pfam" id="PF00593">
    <property type="entry name" value="TonB_dep_Rec_b-barrel"/>
    <property type="match status" value="1"/>
</dbReference>
<dbReference type="PROSITE" id="PS01156">
    <property type="entry name" value="TONB_DEPENDENT_REC_2"/>
    <property type="match status" value="1"/>
</dbReference>
<dbReference type="InterPro" id="IPR037066">
    <property type="entry name" value="Plug_dom_sf"/>
</dbReference>
<protein>
    <submittedName>
        <fullName evidence="17">Heme/hemopexin utilization protein C</fullName>
    </submittedName>
</protein>
<proteinExistence type="inferred from homology"/>
<evidence type="ECO:0000256" key="14">
    <source>
        <dbReference type="PROSITE-ProRule" id="PRU10144"/>
    </source>
</evidence>
<evidence type="ECO:0000256" key="9">
    <source>
        <dbReference type="ARBA" id="ARBA00023077"/>
    </source>
</evidence>
<keyword evidence="9 15" id="KW-0798">TonB box</keyword>
<dbReference type="InterPro" id="IPR039426">
    <property type="entry name" value="TonB-dep_rcpt-like"/>
</dbReference>
<keyword evidence="4 13" id="KW-1134">Transmembrane beta strand</keyword>
<keyword evidence="11" id="KW-0675">Receptor</keyword>
<keyword evidence="8" id="KW-0408">Iron</keyword>
<dbReference type="InterPro" id="IPR036942">
    <property type="entry name" value="Beta-barrel_TonB_sf"/>
</dbReference>
<sequence>MPRHIASTGRRTPEPFHLSVLVLSTLLAWAPAAWPQQAAGQQRPAPADAVRSYDLPAAPLAEALNRFAVETGILLSIDSLLADGKQAPALRGRYSVEGGLAALLAGSGLQAERDGQGGYALRRGGAVLAGEQAGGVAPGTLTLPSVPVIGEREAQRDAGTVDVVTRAELDRFAVTSTSDLFKGIPGVTAANARNGVSFDLNIRGMQSDRIKVLVDGTQATSNTSKSYGGENNHNYVDADLISSIVVEKGPNIGPNGAGTGGAVVNVSTLTSDDLIRDGKKWGLRLRGGWANHNSPGDGYMNYQGTAPLDVKTPDKNLSGSVAAAWRGLDDKLDLVFAHSQRRTSNYYAGERGSSTYAVTGATGETRYPLSLYGPGQQVFNTSQETHSTLFKARLELPGDQWAELSYNHLNSRFGESRLTAYDYNIEQKQPAEVRKSTWLARYGWRPASNPFWNLRANVWSVDLDELHPEVTYGVSGSTTTRGLEAWNTSELSVAGRELTLAYGGSVQTDKTTGLGITEPRGERKLYSLFARADAKLTERLSLEGGLRRETYTTDGTGSFVSSVPGQNRIPFSVEDGHSRLNPTVGVTFTPWRSTDLYARYSEGWRPPTAKEVGLTYGNAGSVLQPEVTRSIELGVRSTQRALWTTDDSLTVNLAWFNNRHKNYMARMLSTNSNTPYYYFNIDGARFRGAELSARYDNGRFFASYALTQYSKAQFCGFMEPQCTDSFTSDFGIAMFGVVLPPKRTQTLVLGGRFFERRLTLGVRAHFVSGAAGRLQDSQGNTMNLGWQPYEVFDLFGSYRVNRYLDVNFSIENLRDRYYIEALSTPALAIPAPGRTAKVTVTYQF</sequence>
<dbReference type="Pfam" id="PF07660">
    <property type="entry name" value="STN"/>
    <property type="match status" value="1"/>
</dbReference>
<dbReference type="EMBL" id="UWPJ01000007">
    <property type="protein sequence ID" value="VCU68651.1"/>
    <property type="molecule type" value="Genomic_DNA"/>
</dbReference>
<keyword evidence="5" id="KW-0410">Iron transport</keyword>
<evidence type="ECO:0000256" key="2">
    <source>
        <dbReference type="ARBA" id="ARBA00009810"/>
    </source>
</evidence>
<keyword evidence="3 13" id="KW-0813">Transport</keyword>
<dbReference type="Pfam" id="PF07715">
    <property type="entry name" value="Plug"/>
    <property type="match status" value="1"/>
</dbReference>
<keyword evidence="7" id="KW-0732">Signal</keyword>
<dbReference type="Gene3D" id="2.40.170.20">
    <property type="entry name" value="TonB-dependent receptor, beta-barrel domain"/>
    <property type="match status" value="1"/>
</dbReference>
<dbReference type="Gene3D" id="3.55.50.30">
    <property type="match status" value="1"/>
</dbReference>
<evidence type="ECO:0000256" key="10">
    <source>
        <dbReference type="ARBA" id="ARBA00023136"/>
    </source>
</evidence>
<dbReference type="SMART" id="SM00965">
    <property type="entry name" value="STN"/>
    <property type="match status" value="1"/>
</dbReference>
<dbReference type="InterPro" id="IPR010917">
    <property type="entry name" value="TonB_rcpt_CS"/>
</dbReference>
<dbReference type="PROSITE" id="PS52016">
    <property type="entry name" value="TONB_DEPENDENT_REC_3"/>
    <property type="match status" value="1"/>
</dbReference>
<dbReference type="OrthoDB" id="9766643at2"/>
<dbReference type="SUPFAM" id="SSF56935">
    <property type="entry name" value="Porins"/>
    <property type="match status" value="1"/>
</dbReference>
<keyword evidence="5" id="KW-0406">Ion transport</keyword>
<feature type="short sequence motif" description="TonB C-terminal box" evidence="14">
    <location>
        <begin position="827"/>
        <end position="844"/>
    </location>
</feature>
<dbReference type="RefSeq" id="WP_160142136.1">
    <property type="nucleotide sequence ID" value="NZ_UWPJ01000007.1"/>
</dbReference>
<evidence type="ECO:0000313" key="18">
    <source>
        <dbReference type="Proteomes" id="UP000277294"/>
    </source>
</evidence>
<evidence type="ECO:0000256" key="11">
    <source>
        <dbReference type="ARBA" id="ARBA00023170"/>
    </source>
</evidence>
<dbReference type="PANTHER" id="PTHR30069:SF41">
    <property type="entry name" value="HEME_HEMOPEXIN UTILIZATION PROTEIN C"/>
    <property type="match status" value="1"/>
</dbReference>
<evidence type="ECO:0000259" key="16">
    <source>
        <dbReference type="SMART" id="SM00965"/>
    </source>
</evidence>
<dbReference type="Proteomes" id="UP000277294">
    <property type="component" value="Unassembled WGS sequence"/>
</dbReference>
<name>A0A3P4AYK8_9BURK</name>
<gene>
    <name evidence="17" type="primary">hxuC_2</name>
    <name evidence="17" type="ORF">PIGHUM_00708</name>
</gene>
<dbReference type="InterPro" id="IPR000531">
    <property type="entry name" value="Beta-barrel_TonB"/>
</dbReference>
<evidence type="ECO:0000256" key="1">
    <source>
        <dbReference type="ARBA" id="ARBA00004571"/>
    </source>
</evidence>
<evidence type="ECO:0000256" key="13">
    <source>
        <dbReference type="PROSITE-ProRule" id="PRU01360"/>
    </source>
</evidence>
<evidence type="ECO:0000256" key="8">
    <source>
        <dbReference type="ARBA" id="ARBA00023004"/>
    </source>
</evidence>
<evidence type="ECO:0000256" key="5">
    <source>
        <dbReference type="ARBA" id="ARBA00022496"/>
    </source>
</evidence>
<evidence type="ECO:0000256" key="12">
    <source>
        <dbReference type="ARBA" id="ARBA00023237"/>
    </source>
</evidence>
<evidence type="ECO:0000256" key="15">
    <source>
        <dbReference type="RuleBase" id="RU003357"/>
    </source>
</evidence>
<feature type="domain" description="Secretin/TonB short N-terminal" evidence="16">
    <location>
        <begin position="73"/>
        <end position="124"/>
    </location>
</feature>
<comment type="subcellular location">
    <subcellularLocation>
        <location evidence="1 13">Cell outer membrane</location>
        <topology evidence="1 13">Multi-pass membrane protein</topology>
    </subcellularLocation>
</comment>
<dbReference type="AlphaFoldDB" id="A0A3P4AYK8"/>
<evidence type="ECO:0000313" key="17">
    <source>
        <dbReference type="EMBL" id="VCU68651.1"/>
    </source>
</evidence>
<dbReference type="Gene3D" id="2.170.130.10">
    <property type="entry name" value="TonB-dependent receptor, plug domain"/>
    <property type="match status" value="1"/>
</dbReference>
<comment type="similarity">
    <text evidence="2 13 15">Belongs to the TonB-dependent receptor family.</text>
</comment>
<dbReference type="PANTHER" id="PTHR30069">
    <property type="entry name" value="TONB-DEPENDENT OUTER MEMBRANE RECEPTOR"/>
    <property type="match status" value="1"/>
</dbReference>
<accession>A0A3P4AYK8</accession>